<dbReference type="AlphaFoldDB" id="A0A0J8DFD0"/>
<dbReference type="RefSeq" id="WP_161797084.1">
    <property type="nucleotide sequence ID" value="NZ_LFVU01000003.1"/>
</dbReference>
<dbReference type="PATRIC" id="fig|1121307.3.peg.2287"/>
<proteinExistence type="predicted"/>
<accession>A0A0J8DFD0</accession>
<dbReference type="Proteomes" id="UP000036756">
    <property type="component" value="Unassembled WGS sequence"/>
</dbReference>
<reference evidence="2 3" key="1">
    <citation type="submission" date="2015-06" db="EMBL/GenBank/DDBJ databases">
        <title>Draft genome sequence of the purine-degrading Clostridium cylindrosporum HC-1 (DSM 605).</title>
        <authorList>
            <person name="Poehlein A."/>
            <person name="Schiel-Bengelsdorf B."/>
            <person name="Bengelsdorf F."/>
            <person name="Daniel R."/>
            <person name="Duerre P."/>
        </authorList>
    </citation>
    <scope>NUCLEOTIDE SEQUENCE [LARGE SCALE GENOMIC DNA]</scope>
    <source>
        <strain evidence="2 3">DSM 605</strain>
    </source>
</reference>
<feature type="region of interest" description="Disordered" evidence="1">
    <location>
        <begin position="1"/>
        <end position="21"/>
    </location>
</feature>
<evidence type="ECO:0000256" key="1">
    <source>
        <dbReference type="SAM" id="MobiDB-lite"/>
    </source>
</evidence>
<evidence type="ECO:0000313" key="3">
    <source>
        <dbReference type="Proteomes" id="UP000036756"/>
    </source>
</evidence>
<protein>
    <submittedName>
        <fullName evidence="2">Uncharacterized protein</fullName>
    </submittedName>
</protein>
<gene>
    <name evidence="2" type="ORF">CLCY_7c00060</name>
</gene>
<evidence type="ECO:0000313" key="2">
    <source>
        <dbReference type="EMBL" id="KMT22959.1"/>
    </source>
</evidence>
<feature type="compositionally biased region" description="Polar residues" evidence="1">
    <location>
        <begin position="10"/>
        <end position="21"/>
    </location>
</feature>
<dbReference type="EMBL" id="LFVU01000003">
    <property type="protein sequence ID" value="KMT22959.1"/>
    <property type="molecule type" value="Genomic_DNA"/>
</dbReference>
<keyword evidence="3" id="KW-1185">Reference proteome</keyword>
<name>A0A0J8DFD0_CLOCY</name>
<comment type="caution">
    <text evidence="2">The sequence shown here is derived from an EMBL/GenBank/DDBJ whole genome shotgun (WGS) entry which is preliminary data.</text>
</comment>
<organism evidence="2 3">
    <name type="scientific">Clostridium cylindrosporum DSM 605</name>
    <dbReference type="NCBI Taxonomy" id="1121307"/>
    <lineage>
        <taxon>Bacteria</taxon>
        <taxon>Bacillati</taxon>
        <taxon>Bacillota</taxon>
        <taxon>Clostridia</taxon>
        <taxon>Eubacteriales</taxon>
        <taxon>Clostridiaceae</taxon>
        <taxon>Clostridium</taxon>
    </lineage>
</organism>
<sequence>MDITNREETNPIQSIALSSNNTSEKVKDAIIEMNIMRGQKVSRDELINLIENY</sequence>